<dbReference type="Proteomes" id="UP000785679">
    <property type="component" value="Unassembled WGS sequence"/>
</dbReference>
<comment type="caution">
    <text evidence="2">The sequence shown here is derived from an EMBL/GenBank/DDBJ whole genome shotgun (WGS) entry which is preliminary data.</text>
</comment>
<proteinExistence type="predicted"/>
<dbReference type="EMBL" id="RRYP01006717">
    <property type="protein sequence ID" value="TNV80999.1"/>
    <property type="molecule type" value="Genomic_DNA"/>
</dbReference>
<dbReference type="AlphaFoldDB" id="A0A8J8NUK7"/>
<dbReference type="OrthoDB" id="282683at2759"/>
<feature type="region of interest" description="Disordered" evidence="1">
    <location>
        <begin position="256"/>
        <end position="293"/>
    </location>
</feature>
<gene>
    <name evidence="2" type="ORF">FGO68_gene9491</name>
</gene>
<evidence type="ECO:0000313" key="2">
    <source>
        <dbReference type="EMBL" id="TNV80999.1"/>
    </source>
</evidence>
<sequence>MLAKLQANQPTVLDQQNITSNNKFLRDQENSIIDSDHDDYNHRAVERNLGIGFESASQRSEWPDFIDELSQKNAKKCGLNASANMKIKEDGDSDAPCSRIDSLRKTFARVSEAKIVASGETHDTNYLIIGGNDNRLGDQKNEEYMRQKSDWSSPKKEDNVKMENAAQNRIIPQTNATVQMKQQQYTQIQTFSQLDRKALSQLDVSHLKGKISNKVVPVTIPNALEGSHIIKLGLQDENGGILIIQEEQNIIQHDKSLGKQKRIHHRNESQHVLKSQDFTSKSQHDKNGLNSQFQERDFASIQGYKEIEIDDCISPQITERKLQGHYPSQSIVSKSVAHVMIPPPSASKLSLSPLESIGQAHLKNGETLIQACTPKNFQGKCQKAPSLNIQGKSHQDAQYLDPFELANSTRQNQGDQLSLKPLNLAKARSTSRNLDYHIENNNSGSVSPAASFAAANHFDWYHKERQALYEQRASEAKRRDLQGVPIAKAIGKRHKIVFRDQVVVEEGDCQKKLGLEIVHLVENYKEFNVMEKNQKKSGTNSNCACLIF</sequence>
<evidence type="ECO:0000256" key="1">
    <source>
        <dbReference type="SAM" id="MobiDB-lite"/>
    </source>
</evidence>
<organism evidence="2 3">
    <name type="scientific">Halteria grandinella</name>
    <dbReference type="NCBI Taxonomy" id="5974"/>
    <lineage>
        <taxon>Eukaryota</taxon>
        <taxon>Sar</taxon>
        <taxon>Alveolata</taxon>
        <taxon>Ciliophora</taxon>
        <taxon>Intramacronucleata</taxon>
        <taxon>Spirotrichea</taxon>
        <taxon>Stichotrichia</taxon>
        <taxon>Sporadotrichida</taxon>
        <taxon>Halteriidae</taxon>
        <taxon>Halteria</taxon>
    </lineage>
</organism>
<accession>A0A8J8NUK7</accession>
<keyword evidence="3" id="KW-1185">Reference proteome</keyword>
<evidence type="ECO:0000313" key="3">
    <source>
        <dbReference type="Proteomes" id="UP000785679"/>
    </source>
</evidence>
<feature type="compositionally biased region" description="Polar residues" evidence="1">
    <location>
        <begin position="272"/>
        <end position="281"/>
    </location>
</feature>
<name>A0A8J8NUK7_HALGN</name>
<reference evidence="2" key="1">
    <citation type="submission" date="2019-06" db="EMBL/GenBank/DDBJ databases">
        <authorList>
            <person name="Zheng W."/>
        </authorList>
    </citation>
    <scope>NUCLEOTIDE SEQUENCE</scope>
    <source>
        <strain evidence="2">QDHG01</strain>
    </source>
</reference>
<protein>
    <submittedName>
        <fullName evidence="2">Uncharacterized protein</fullName>
    </submittedName>
</protein>